<dbReference type="Gene3D" id="3.90.220.20">
    <property type="entry name" value="DNA methylase specificity domains"/>
    <property type="match status" value="3"/>
</dbReference>
<proteinExistence type="inferred from homology"/>
<comment type="similarity">
    <text evidence="1">Belongs to the type-I restriction system S methylase family.</text>
</comment>
<dbReference type="PANTHER" id="PTHR30408:SF12">
    <property type="entry name" value="TYPE I RESTRICTION ENZYME MJAVIII SPECIFICITY SUBUNIT"/>
    <property type="match status" value="1"/>
</dbReference>
<feature type="domain" description="Type I restriction modification DNA specificity" evidence="4">
    <location>
        <begin position="1"/>
        <end position="178"/>
    </location>
</feature>
<protein>
    <submittedName>
        <fullName evidence="5">Restriction endonuclease subunit S</fullName>
        <ecNumber evidence="5">3.1.21.-</ecNumber>
    </submittedName>
</protein>
<keyword evidence="2" id="KW-0680">Restriction system</keyword>
<keyword evidence="5" id="KW-0255">Endonuclease</keyword>
<keyword evidence="3" id="KW-0238">DNA-binding</keyword>
<evidence type="ECO:0000259" key="4">
    <source>
        <dbReference type="Pfam" id="PF01420"/>
    </source>
</evidence>
<evidence type="ECO:0000313" key="5">
    <source>
        <dbReference type="EMBL" id="WEG09304.1"/>
    </source>
</evidence>
<keyword evidence="5" id="KW-0540">Nuclease</keyword>
<dbReference type="InterPro" id="IPR000055">
    <property type="entry name" value="Restrct_endonuc_typeI_TRD"/>
</dbReference>
<name>A0ABY8BYR3_9MICO</name>
<dbReference type="GO" id="GO:0004519">
    <property type="term" value="F:endonuclease activity"/>
    <property type="evidence" value="ECO:0007669"/>
    <property type="project" value="UniProtKB-KW"/>
</dbReference>
<reference evidence="5 6" key="1">
    <citation type="submission" date="2023-03" db="EMBL/GenBank/DDBJ databases">
        <title>Genome sequence of Microbacterium sp. KACC 23027.</title>
        <authorList>
            <person name="Kim S."/>
            <person name="Heo J."/>
            <person name="Kwon S.-W."/>
        </authorList>
    </citation>
    <scope>NUCLEOTIDE SEQUENCE [LARGE SCALE GENOMIC DNA]</scope>
    <source>
        <strain evidence="5 6">KACC 23027</strain>
    </source>
</reference>
<evidence type="ECO:0000256" key="2">
    <source>
        <dbReference type="ARBA" id="ARBA00022747"/>
    </source>
</evidence>
<accession>A0ABY8BYR3</accession>
<dbReference type="SUPFAM" id="SSF116734">
    <property type="entry name" value="DNA methylase specificity domain"/>
    <property type="match status" value="2"/>
</dbReference>
<evidence type="ECO:0000313" key="6">
    <source>
        <dbReference type="Proteomes" id="UP001214553"/>
    </source>
</evidence>
<evidence type="ECO:0000256" key="3">
    <source>
        <dbReference type="ARBA" id="ARBA00023125"/>
    </source>
</evidence>
<keyword evidence="6" id="KW-1185">Reference proteome</keyword>
<gene>
    <name evidence="5" type="ORF">PU630_01705</name>
</gene>
<dbReference type="InterPro" id="IPR044946">
    <property type="entry name" value="Restrct_endonuc_typeI_TRD_sf"/>
</dbReference>
<sequence length="388" mass="42464">MSEWPEVRLSDVAEITVGFVGTMAKHYRSDGVPFLRSQNVLAHRLDMGDMRFISHDFDAQIGKSALAPGDVVTVRTGKPGLTCVVPAWLEHANCSDLVITRPSGRLDARWFSYYMNSQAVHSVNASIVGAVQQHFNVGAAKALRINLPPLPEQQAIAEVLGALDDKIAANTQLAASLEDYSRALVEQLFVAPVQLGDVVTLDKNQVNPQVLDVALVDEYSLPAYDAGRWPSRVAPSEIKSNKFVISGERVLLSKLNPRFPRIWVVDRNPTEDVPRLASTEFLVLNALACSPGFLWALLSQADFNRQLASQAAGTSSSHQRVRPADILAATIPDPRQVAPEMRDHIDSLRAAASALRRENRTLAATRDALLPQLMSGKLRVRDLASEGR</sequence>
<dbReference type="Pfam" id="PF01420">
    <property type="entry name" value="Methylase_S"/>
    <property type="match status" value="1"/>
</dbReference>
<dbReference type="InterPro" id="IPR052021">
    <property type="entry name" value="Type-I_RS_S_subunit"/>
</dbReference>
<evidence type="ECO:0000256" key="1">
    <source>
        <dbReference type="ARBA" id="ARBA00010923"/>
    </source>
</evidence>
<dbReference type="PANTHER" id="PTHR30408">
    <property type="entry name" value="TYPE-1 RESTRICTION ENZYME ECOKI SPECIFICITY PROTEIN"/>
    <property type="match status" value="1"/>
</dbReference>
<organism evidence="5 6">
    <name type="scientific">Microbacterium horticulturae</name>
    <dbReference type="NCBI Taxonomy" id="3028316"/>
    <lineage>
        <taxon>Bacteria</taxon>
        <taxon>Bacillati</taxon>
        <taxon>Actinomycetota</taxon>
        <taxon>Actinomycetes</taxon>
        <taxon>Micrococcales</taxon>
        <taxon>Microbacteriaceae</taxon>
        <taxon>Microbacterium</taxon>
    </lineage>
</organism>
<keyword evidence="5" id="KW-0378">Hydrolase</keyword>
<dbReference type="RefSeq" id="WP_275278628.1">
    <property type="nucleotide sequence ID" value="NZ_CP119108.1"/>
</dbReference>
<dbReference type="EMBL" id="CP119108">
    <property type="protein sequence ID" value="WEG09304.1"/>
    <property type="molecule type" value="Genomic_DNA"/>
</dbReference>
<dbReference type="EC" id="3.1.21.-" evidence="5"/>
<dbReference type="GO" id="GO:0016787">
    <property type="term" value="F:hydrolase activity"/>
    <property type="evidence" value="ECO:0007669"/>
    <property type="project" value="UniProtKB-KW"/>
</dbReference>
<dbReference type="Proteomes" id="UP001214553">
    <property type="component" value="Chromosome"/>
</dbReference>